<sequence length="47" mass="5236">LQEQSVASESSVAGLVKGLLGKAEYLMDNSISVPYKKDLEKAWYIFE</sequence>
<proteinExistence type="predicted"/>
<keyword evidence="2" id="KW-1185">Reference proteome</keyword>
<feature type="non-terminal residue" evidence="1">
    <location>
        <position position="1"/>
    </location>
</feature>
<feature type="non-terminal residue" evidence="1">
    <location>
        <position position="47"/>
    </location>
</feature>
<organism evidence="1 2">
    <name type="scientific">Racocetra fulgida</name>
    <dbReference type="NCBI Taxonomy" id="60492"/>
    <lineage>
        <taxon>Eukaryota</taxon>
        <taxon>Fungi</taxon>
        <taxon>Fungi incertae sedis</taxon>
        <taxon>Mucoromycota</taxon>
        <taxon>Glomeromycotina</taxon>
        <taxon>Glomeromycetes</taxon>
        <taxon>Diversisporales</taxon>
        <taxon>Gigasporaceae</taxon>
        <taxon>Racocetra</taxon>
    </lineage>
</organism>
<accession>A0A9N9JWB9</accession>
<gene>
    <name evidence="1" type="ORF">RFULGI_LOCUS17120</name>
</gene>
<dbReference type="Proteomes" id="UP000789396">
    <property type="component" value="Unassembled WGS sequence"/>
</dbReference>
<protein>
    <submittedName>
        <fullName evidence="1">8875_t:CDS:1</fullName>
    </submittedName>
</protein>
<dbReference type="OrthoDB" id="10436633at2759"/>
<evidence type="ECO:0000313" key="1">
    <source>
        <dbReference type="EMBL" id="CAG8794858.1"/>
    </source>
</evidence>
<dbReference type="EMBL" id="CAJVPZ010065013">
    <property type="protein sequence ID" value="CAG8794858.1"/>
    <property type="molecule type" value="Genomic_DNA"/>
</dbReference>
<name>A0A9N9JWB9_9GLOM</name>
<comment type="caution">
    <text evidence="1">The sequence shown here is derived from an EMBL/GenBank/DDBJ whole genome shotgun (WGS) entry which is preliminary data.</text>
</comment>
<reference evidence="1" key="1">
    <citation type="submission" date="2021-06" db="EMBL/GenBank/DDBJ databases">
        <authorList>
            <person name="Kallberg Y."/>
            <person name="Tangrot J."/>
            <person name="Rosling A."/>
        </authorList>
    </citation>
    <scope>NUCLEOTIDE SEQUENCE</scope>
    <source>
        <strain evidence="1">IN212</strain>
    </source>
</reference>
<evidence type="ECO:0000313" key="2">
    <source>
        <dbReference type="Proteomes" id="UP000789396"/>
    </source>
</evidence>
<dbReference type="AlphaFoldDB" id="A0A9N9JWB9"/>